<keyword evidence="4" id="KW-0479">Metal-binding</keyword>
<evidence type="ECO:0000256" key="6">
    <source>
        <dbReference type="ARBA" id="ARBA00023014"/>
    </source>
</evidence>
<comment type="similarity">
    <text evidence="2 8">Belongs to the aconitase/IPM isomerase family.</text>
</comment>
<evidence type="ECO:0000313" key="11">
    <source>
        <dbReference type="EMBL" id="PJR13433.1"/>
    </source>
</evidence>
<dbReference type="InterPro" id="IPR015931">
    <property type="entry name" value="Acnase/IPM_dHydase_lsu_aba_1/3"/>
</dbReference>
<name>A0A2J0YYS0_RHIML</name>
<accession>A0A2J0YYS0</accession>
<dbReference type="Pfam" id="PF00694">
    <property type="entry name" value="Aconitase_C"/>
    <property type="match status" value="1"/>
</dbReference>
<dbReference type="InterPro" id="IPR000573">
    <property type="entry name" value="AconitaseA/IPMdHydase_ssu_swvl"/>
</dbReference>
<evidence type="ECO:0000256" key="7">
    <source>
        <dbReference type="ARBA" id="ARBA00023501"/>
    </source>
</evidence>
<dbReference type="InterPro" id="IPR001030">
    <property type="entry name" value="Acoase/IPM_deHydtase_lsu_aba"/>
</dbReference>
<dbReference type="NCBIfam" id="NF009520">
    <property type="entry name" value="PRK12881.1"/>
    <property type="match status" value="1"/>
</dbReference>
<evidence type="ECO:0000313" key="12">
    <source>
        <dbReference type="Proteomes" id="UP000231987"/>
    </source>
</evidence>
<dbReference type="NCBIfam" id="TIGR01341">
    <property type="entry name" value="aconitase_1"/>
    <property type="match status" value="1"/>
</dbReference>
<evidence type="ECO:0000256" key="1">
    <source>
        <dbReference type="ARBA" id="ARBA00001966"/>
    </source>
</evidence>
<keyword evidence="8" id="KW-0004">4Fe-4S</keyword>
<feature type="domain" description="Aconitase A/isopropylmalate dehydratase small subunit swivel" evidence="10">
    <location>
        <begin position="675"/>
        <end position="798"/>
    </location>
</feature>
<comment type="cofactor">
    <cofactor evidence="1">
        <name>[4Fe-4S] cluster</name>
        <dbReference type="ChEBI" id="CHEBI:49883"/>
    </cofactor>
</comment>
<evidence type="ECO:0000256" key="2">
    <source>
        <dbReference type="ARBA" id="ARBA00007185"/>
    </source>
</evidence>
<dbReference type="InterPro" id="IPR015928">
    <property type="entry name" value="Aconitase/3IPM_dehydase_swvl"/>
</dbReference>
<dbReference type="InterPro" id="IPR006249">
    <property type="entry name" value="Aconitase/IRP2"/>
</dbReference>
<dbReference type="SUPFAM" id="SSF53732">
    <property type="entry name" value="Aconitase iron-sulfur domain"/>
    <property type="match status" value="1"/>
</dbReference>
<gene>
    <name evidence="11" type="primary">acnA</name>
    <name evidence="11" type="ORF">CEJ86_22110</name>
</gene>
<dbReference type="PRINTS" id="PR00415">
    <property type="entry name" value="ACONITASE"/>
</dbReference>
<reference evidence="11 12" key="1">
    <citation type="submission" date="2017-06" db="EMBL/GenBank/DDBJ databases">
        <title>Ensifer strains isolated from leguminous trees and herbs display diverse denitrification phenotypes with some acting as strong N2O sinks.</title>
        <authorList>
            <person name="Woliy K."/>
            <person name="Mania D."/>
            <person name="Bakken L.R."/>
            <person name="Frostegard A."/>
        </authorList>
    </citation>
    <scope>NUCLEOTIDE SEQUENCE [LARGE SCALE GENOMIC DNA]</scope>
    <source>
        <strain evidence="11 12">AC50a</strain>
    </source>
</reference>
<evidence type="ECO:0000256" key="5">
    <source>
        <dbReference type="ARBA" id="ARBA00023004"/>
    </source>
</evidence>
<keyword evidence="8" id="KW-0456">Lyase</keyword>
<evidence type="ECO:0000256" key="4">
    <source>
        <dbReference type="ARBA" id="ARBA00022723"/>
    </source>
</evidence>
<dbReference type="GO" id="GO:0051539">
    <property type="term" value="F:4 iron, 4 sulfur cluster binding"/>
    <property type="evidence" value="ECO:0007669"/>
    <property type="project" value="UniProtKB-KW"/>
</dbReference>
<evidence type="ECO:0000256" key="3">
    <source>
        <dbReference type="ARBA" id="ARBA00012926"/>
    </source>
</evidence>
<dbReference type="GO" id="GO:0003994">
    <property type="term" value="F:aconitate hydratase activity"/>
    <property type="evidence" value="ECO:0007669"/>
    <property type="project" value="UniProtKB-EC"/>
</dbReference>
<dbReference type="InterPro" id="IPR036008">
    <property type="entry name" value="Aconitase_4Fe-4S_dom"/>
</dbReference>
<evidence type="ECO:0000259" key="10">
    <source>
        <dbReference type="Pfam" id="PF00694"/>
    </source>
</evidence>
<evidence type="ECO:0000256" key="8">
    <source>
        <dbReference type="RuleBase" id="RU361275"/>
    </source>
</evidence>
<organism evidence="11 12">
    <name type="scientific">Rhizobium meliloti</name>
    <name type="common">Ensifer meliloti</name>
    <name type="synonym">Sinorhizobium meliloti</name>
    <dbReference type="NCBI Taxonomy" id="382"/>
    <lineage>
        <taxon>Bacteria</taxon>
        <taxon>Pseudomonadati</taxon>
        <taxon>Pseudomonadota</taxon>
        <taxon>Alphaproteobacteria</taxon>
        <taxon>Hyphomicrobiales</taxon>
        <taxon>Rhizobiaceae</taxon>
        <taxon>Sinorhizobium/Ensifer group</taxon>
        <taxon>Sinorhizobium</taxon>
    </lineage>
</organism>
<keyword evidence="6 8" id="KW-0411">Iron-sulfur</keyword>
<evidence type="ECO:0000259" key="9">
    <source>
        <dbReference type="Pfam" id="PF00330"/>
    </source>
</evidence>
<sequence length="873" mass="93334">MGAGSGMTTTENRANASGSASLIDVAATVAGNIALEQLPYSLRLILENIIAHEDVPSRHFAAFTDWLAGSTDPRQVPFRPMRILSHDTAGIAMLVDLAALRDKIAEDGGDARNVNSAVPIDLVVDHSVSVDIASSSEARKANEQLELERNRERYRFLRWAEHAFENLRVVPPGNGICHQINMEMLATGVTAIRDGGAAIADNVIGTDSHTTMINALGILGWGVGGIEAEAVALGKPIMMRLPPVTGCRLTGKRHPTVTATDIALGVAARLRAFGVVGEVVEFFGEGLESLPMGDRAALANMAPEYGATCGLFPIDTETLRFYRMTGRDEGPIALIEAHARGLGLWRDDKAALPDYPRLIEIDLGEIVPLIAGPHRPQQLVPLAQAAESFHQAFPPVTDMAGKFIRAGDVAIASITSCTHTSNAHQMIAAGLIARNARQRGLSTKPWVKTSLSPGSRVVESYLAGSGLQESLDELGFHIAGFGCMTCAGNSGDLPPAIVDDIRTHQTPVCAVLSANRNFEGRTHPDIRACYLASPALVVAFALAGSVLIDLTADPLGIDAEGEPVMLRDIWPDESEVEALVSEHVDAGAYRKAYDPSRMNGGTWQEIDIPQGDLFAWDERSTFVRRPPFFGDTAVRARLHDISSARALAVLGDHITTDHISPFGRILPDSAAARHLDELGVGADAWSSYAERRGNHEVLQRSAFSNPRLKNSLADGRSGSYAPDRNGTLTSIFDAAESYKQAGIGTVIVAGKEYGTGSARDWAAKATYLLGVKAVIAESFERIHRANLVGLGVLPCQLPPDMRAQDLGIESGTEISIEGIEGLNGPRATVQLRLVQPDGTSRTLPLVCRLDTEAEVDEFRAGGLFAEAERTAAE</sequence>
<dbReference type="Pfam" id="PF00330">
    <property type="entry name" value="Aconitase"/>
    <property type="match status" value="1"/>
</dbReference>
<dbReference type="Proteomes" id="UP000231987">
    <property type="component" value="Unassembled WGS sequence"/>
</dbReference>
<dbReference type="NCBIfam" id="NF006757">
    <property type="entry name" value="PRK09277.1"/>
    <property type="match status" value="1"/>
</dbReference>
<dbReference type="SUPFAM" id="SSF52016">
    <property type="entry name" value="LeuD/IlvD-like"/>
    <property type="match status" value="1"/>
</dbReference>
<dbReference type="GO" id="GO:0046872">
    <property type="term" value="F:metal ion binding"/>
    <property type="evidence" value="ECO:0007669"/>
    <property type="project" value="UniProtKB-KW"/>
</dbReference>
<proteinExistence type="inferred from homology"/>
<dbReference type="AlphaFoldDB" id="A0A2J0YYS0"/>
<comment type="caution">
    <text evidence="11">The sequence shown here is derived from an EMBL/GenBank/DDBJ whole genome shotgun (WGS) entry which is preliminary data.</text>
</comment>
<comment type="catalytic activity">
    <reaction evidence="7 8">
        <text>citrate = D-threo-isocitrate</text>
        <dbReference type="Rhea" id="RHEA:10336"/>
        <dbReference type="ChEBI" id="CHEBI:15562"/>
        <dbReference type="ChEBI" id="CHEBI:16947"/>
        <dbReference type="EC" id="4.2.1.3"/>
    </reaction>
</comment>
<dbReference type="EC" id="4.2.1.3" evidence="3 8"/>
<feature type="domain" description="Aconitase/3-isopropylmalate dehydratase large subunit alpha/beta/alpha" evidence="9">
    <location>
        <begin position="75"/>
        <end position="544"/>
    </location>
</feature>
<comment type="function">
    <text evidence="8">Catalyzes the isomerization of citrate to isocitrate via cis-aconitate.</text>
</comment>
<keyword evidence="5 8" id="KW-0408">Iron</keyword>
<dbReference type="Gene3D" id="3.30.499.10">
    <property type="entry name" value="Aconitase, domain 3"/>
    <property type="match status" value="2"/>
</dbReference>
<dbReference type="Gene3D" id="6.10.190.10">
    <property type="match status" value="1"/>
</dbReference>
<dbReference type="EMBL" id="NJGD01000010">
    <property type="protein sequence ID" value="PJR13433.1"/>
    <property type="molecule type" value="Genomic_DNA"/>
</dbReference>
<protein>
    <recommendedName>
        <fullName evidence="3 8">Aconitate hydratase</fullName>
        <shortName evidence="8">Aconitase</shortName>
        <ecNumber evidence="3 8">4.2.1.3</ecNumber>
    </recommendedName>
</protein>
<dbReference type="PANTHER" id="PTHR11670">
    <property type="entry name" value="ACONITASE/IRON-RESPONSIVE ELEMENT FAMILY MEMBER"/>
    <property type="match status" value="1"/>
</dbReference>
<dbReference type="Gene3D" id="3.20.19.10">
    <property type="entry name" value="Aconitase, domain 4"/>
    <property type="match status" value="1"/>
</dbReference>